<dbReference type="Gene3D" id="2.60.120.200">
    <property type="match status" value="1"/>
</dbReference>
<evidence type="ECO:0000313" key="4">
    <source>
        <dbReference type="EMBL" id="KAJ1917570.1"/>
    </source>
</evidence>
<reference evidence="4" key="1">
    <citation type="submission" date="2022-07" db="EMBL/GenBank/DDBJ databases">
        <title>Phylogenomic reconstructions and comparative analyses of Kickxellomycotina fungi.</title>
        <authorList>
            <person name="Reynolds N.K."/>
            <person name="Stajich J.E."/>
            <person name="Barry K."/>
            <person name="Grigoriev I.V."/>
            <person name="Crous P."/>
            <person name="Smith M.E."/>
        </authorList>
    </citation>
    <scope>NUCLEOTIDE SEQUENCE</scope>
    <source>
        <strain evidence="4">NBRC 100468</strain>
    </source>
</reference>
<dbReference type="Proteomes" id="UP001150538">
    <property type="component" value="Unassembled WGS sequence"/>
</dbReference>
<feature type="compositionally biased region" description="Low complexity" evidence="1">
    <location>
        <begin position="63"/>
        <end position="94"/>
    </location>
</feature>
<protein>
    <recommendedName>
        <fullName evidence="3">Polysaccharide lyase 14 domain-containing protein</fullName>
    </recommendedName>
</protein>
<dbReference type="InterPro" id="IPR048958">
    <property type="entry name" value="Polysacc_lyase_14"/>
</dbReference>
<gene>
    <name evidence="4" type="ORF">H4219_003133</name>
</gene>
<evidence type="ECO:0000313" key="5">
    <source>
        <dbReference type="Proteomes" id="UP001150538"/>
    </source>
</evidence>
<feature type="region of interest" description="Disordered" evidence="1">
    <location>
        <begin position="222"/>
        <end position="251"/>
    </location>
</feature>
<sequence>MPLLSFLTLNLTIALPGSVPAANDGSLYGRNWPTIGKRGFAILGRRGEPNAEDQGSGEGGDDNSGSSGTGDSTSEDTNPNSGDPSSSPSSGNNTESYSNGDGGGDSGNILASFSLENINSFSDLEKMNLSPSWGEGNCDYVDDPVDDGGSGGKVLQVTVVAGSYSSKNSKNPGAPRGGLGFYADPVGNEQFKNNPEAAYTFEYDILFPKDFDWVQGGKIPGQYGGTGSSGIKPKPKNQKRGGNNKSCSGGDHREGCFSARHMWRKEGGSEAYMYIPSEKQGDAYKEAAGKYFNQPSGDSLKRGAFKFTAGKWTHIKQTIVVNTGSESNGKFIVSYDGDEVLNIQDMYWGPEGTTVSGVMFHIFFGGGSPQYAPETDQHIMFKNIKYTVTDGSDVSDGSTGNSNDNDSGSVTGGDDSSVIGGSDENTNS</sequence>
<dbReference type="Pfam" id="PF21294">
    <property type="entry name" value="Polysacc_lyase_14"/>
    <property type="match status" value="1"/>
</dbReference>
<keyword evidence="5" id="KW-1185">Reference proteome</keyword>
<evidence type="ECO:0000256" key="2">
    <source>
        <dbReference type="SAM" id="SignalP"/>
    </source>
</evidence>
<evidence type="ECO:0000259" key="3">
    <source>
        <dbReference type="Pfam" id="PF21294"/>
    </source>
</evidence>
<dbReference type="OrthoDB" id="10069995at2759"/>
<name>A0A9W7ZVN5_9FUNG</name>
<organism evidence="4 5">
    <name type="scientific">Mycoemilia scoparia</name>
    <dbReference type="NCBI Taxonomy" id="417184"/>
    <lineage>
        <taxon>Eukaryota</taxon>
        <taxon>Fungi</taxon>
        <taxon>Fungi incertae sedis</taxon>
        <taxon>Zoopagomycota</taxon>
        <taxon>Kickxellomycotina</taxon>
        <taxon>Kickxellomycetes</taxon>
        <taxon>Kickxellales</taxon>
        <taxon>Kickxellaceae</taxon>
        <taxon>Mycoemilia</taxon>
    </lineage>
</organism>
<proteinExistence type="predicted"/>
<dbReference type="AlphaFoldDB" id="A0A9W7ZVN5"/>
<keyword evidence="2" id="KW-0732">Signal</keyword>
<dbReference type="PANTHER" id="PTHR40124:SF1">
    <property type="entry name" value="DISAGGREGATASE RELATED REPEAT PROTEIN"/>
    <property type="match status" value="1"/>
</dbReference>
<feature type="domain" description="Polysaccharide lyase 14" evidence="3">
    <location>
        <begin position="151"/>
        <end position="384"/>
    </location>
</feature>
<dbReference type="PANTHER" id="PTHR40124">
    <property type="match status" value="1"/>
</dbReference>
<dbReference type="EMBL" id="JANBPU010000068">
    <property type="protein sequence ID" value="KAJ1917570.1"/>
    <property type="molecule type" value="Genomic_DNA"/>
</dbReference>
<feature type="region of interest" description="Disordered" evidence="1">
    <location>
        <begin position="45"/>
        <end position="105"/>
    </location>
</feature>
<comment type="caution">
    <text evidence="4">The sequence shown here is derived from an EMBL/GenBank/DDBJ whole genome shotgun (WGS) entry which is preliminary data.</text>
</comment>
<evidence type="ECO:0000256" key="1">
    <source>
        <dbReference type="SAM" id="MobiDB-lite"/>
    </source>
</evidence>
<accession>A0A9W7ZVN5</accession>
<feature type="region of interest" description="Disordered" evidence="1">
    <location>
        <begin position="392"/>
        <end position="428"/>
    </location>
</feature>
<feature type="chain" id="PRO_5040997686" description="Polysaccharide lyase 14 domain-containing protein" evidence="2">
    <location>
        <begin position="22"/>
        <end position="428"/>
    </location>
</feature>
<feature type="signal peptide" evidence="2">
    <location>
        <begin position="1"/>
        <end position="21"/>
    </location>
</feature>